<feature type="binding site" description="axial binding residue" evidence="14">
    <location>
        <position position="457"/>
    </location>
    <ligand>
        <name>heme</name>
        <dbReference type="ChEBI" id="CHEBI:30413"/>
    </ligand>
    <ligandPart>
        <name>Fe</name>
        <dbReference type="ChEBI" id="CHEBI:18248"/>
    </ligandPart>
</feature>
<dbReference type="KEGG" id="epa:110247558"/>
<evidence type="ECO:0000256" key="5">
    <source>
        <dbReference type="ARBA" id="ARBA00012109"/>
    </source>
</evidence>
<keyword evidence="15" id="KW-1133">Transmembrane helix</keyword>
<dbReference type="Gene3D" id="1.10.630.10">
    <property type="entry name" value="Cytochrome P450"/>
    <property type="match status" value="1"/>
</dbReference>
<keyword evidence="7 14" id="KW-0479">Metal-binding</keyword>
<evidence type="ECO:0000313" key="17">
    <source>
        <dbReference type="Proteomes" id="UP000887567"/>
    </source>
</evidence>
<proteinExistence type="inferred from homology"/>
<dbReference type="InterPro" id="IPR002401">
    <property type="entry name" value="Cyt_P450_E_grp-I"/>
</dbReference>
<dbReference type="InterPro" id="IPR001128">
    <property type="entry name" value="Cyt_P450"/>
</dbReference>
<comment type="similarity">
    <text evidence="4">Belongs to the cytochrome P450 family.</text>
</comment>
<keyword evidence="13 15" id="KW-0472">Membrane</keyword>
<feature type="transmembrane region" description="Helical" evidence="15">
    <location>
        <begin position="9"/>
        <end position="28"/>
    </location>
</feature>
<evidence type="ECO:0000256" key="15">
    <source>
        <dbReference type="SAM" id="Phobius"/>
    </source>
</evidence>
<keyword evidence="9" id="KW-0492">Microsome</keyword>
<evidence type="ECO:0000256" key="7">
    <source>
        <dbReference type="ARBA" id="ARBA00022723"/>
    </source>
</evidence>
<reference evidence="16" key="1">
    <citation type="submission" date="2022-11" db="UniProtKB">
        <authorList>
            <consortium name="EnsemblMetazoa"/>
        </authorList>
    </citation>
    <scope>IDENTIFICATION</scope>
</reference>
<evidence type="ECO:0000256" key="2">
    <source>
        <dbReference type="ARBA" id="ARBA00004174"/>
    </source>
</evidence>
<dbReference type="AlphaFoldDB" id="A0A913XTU9"/>
<dbReference type="RefSeq" id="XP_020909668.1">
    <property type="nucleotide sequence ID" value="XM_021054009.2"/>
</dbReference>
<dbReference type="GO" id="GO:0042448">
    <property type="term" value="P:progesterone metabolic process"/>
    <property type="evidence" value="ECO:0007669"/>
    <property type="project" value="TreeGrafter"/>
</dbReference>
<dbReference type="PRINTS" id="PR00385">
    <property type="entry name" value="P450"/>
</dbReference>
<dbReference type="GO" id="GO:0042446">
    <property type="term" value="P:hormone biosynthetic process"/>
    <property type="evidence" value="ECO:0007669"/>
    <property type="project" value="TreeGrafter"/>
</dbReference>
<keyword evidence="17" id="KW-1185">Reference proteome</keyword>
<dbReference type="Proteomes" id="UP000887567">
    <property type="component" value="Unplaced"/>
</dbReference>
<comment type="subcellular location">
    <subcellularLocation>
        <location evidence="3">Endoplasmic reticulum membrane</location>
        <topology evidence="3">Peripheral membrane protein</topology>
    </subcellularLocation>
    <subcellularLocation>
        <location evidence="2">Microsome membrane</location>
        <topology evidence="2">Peripheral membrane protein</topology>
    </subcellularLocation>
</comment>
<dbReference type="OMA" id="QGENFVS"/>
<dbReference type="GO" id="GO:0020037">
    <property type="term" value="F:heme binding"/>
    <property type="evidence" value="ECO:0007669"/>
    <property type="project" value="InterPro"/>
</dbReference>
<accession>A0A913XTU9</accession>
<evidence type="ECO:0000256" key="12">
    <source>
        <dbReference type="ARBA" id="ARBA00023033"/>
    </source>
</evidence>
<dbReference type="EnsemblMetazoa" id="XM_021054009.2">
    <property type="protein sequence ID" value="XP_020909668.1"/>
    <property type="gene ID" value="LOC110247558"/>
</dbReference>
<evidence type="ECO:0000256" key="1">
    <source>
        <dbReference type="ARBA" id="ARBA00001971"/>
    </source>
</evidence>
<dbReference type="PANTHER" id="PTHR24289:SF21">
    <property type="entry name" value="CYTOCHROME P450 1A"/>
    <property type="match status" value="1"/>
</dbReference>
<dbReference type="GO" id="GO:0005789">
    <property type="term" value="C:endoplasmic reticulum membrane"/>
    <property type="evidence" value="ECO:0007669"/>
    <property type="project" value="UniProtKB-SubCell"/>
</dbReference>
<dbReference type="FunFam" id="1.10.630.10:FF:000238">
    <property type="entry name" value="Cytochrome P450 2A6"/>
    <property type="match status" value="1"/>
</dbReference>
<evidence type="ECO:0000256" key="9">
    <source>
        <dbReference type="ARBA" id="ARBA00022848"/>
    </source>
</evidence>
<dbReference type="GO" id="GO:0004508">
    <property type="term" value="F:steroid 17-alpha-monooxygenase activity"/>
    <property type="evidence" value="ECO:0007669"/>
    <property type="project" value="TreeGrafter"/>
</dbReference>
<dbReference type="Pfam" id="PF00067">
    <property type="entry name" value="p450"/>
    <property type="match status" value="1"/>
</dbReference>
<keyword evidence="6 14" id="KW-0349">Heme</keyword>
<dbReference type="GeneID" id="110247558"/>
<dbReference type="GO" id="GO:0005506">
    <property type="term" value="F:iron ion binding"/>
    <property type="evidence" value="ECO:0007669"/>
    <property type="project" value="InterPro"/>
</dbReference>
<evidence type="ECO:0000256" key="8">
    <source>
        <dbReference type="ARBA" id="ARBA00022824"/>
    </source>
</evidence>
<dbReference type="PRINTS" id="PR00463">
    <property type="entry name" value="EP450I"/>
</dbReference>
<sequence>MTSVFQDNIFLLYIVTFVTAACVAMYFLTRRREQLLPPGPWSLPVVGNIFLFGSSPHKNVTKLAKHYGDVFSMKLGSRDVVLLNSVDVVKEALVKRASDFSGRPPLHTFLVSSNGGRNVAFTDFGSKYTQNRRALDQALQVLTKDSEVFSEVAQYEAEALVQNLLSCQKEKFNPEKHILSLSASFMMRMFFGAHIRDKYLGEGRDLMTGSTEFIENSAAGNTVDFMPWVKTVFRKQVKEVDDSVRSLVQFVKKIYLLRLNSADSKENLVVLTDHLKNLVTARRTEKEQGVSTEDPKAAVPNVDFDDDHVVHLIADSFGGGYEKLSTAMRWSFAYLVAYPEVQEQLYKEIQHVKGSEKITLNDRKKLPLLEATIMEVLRRSCFLPFALPHCTIKDTQIQGYKLPKNTIVFVNLWSCCHDPKYFEEPFKFNPMRYLDKRQQSIKPNPCMMALSEGDRKCPGEGYAKSALFVLLGTVIQKLKLRNGTEEPIEEKFGLTLRPKGTTIYVECRS</sequence>
<evidence type="ECO:0000256" key="10">
    <source>
        <dbReference type="ARBA" id="ARBA00023002"/>
    </source>
</evidence>
<keyword evidence="12" id="KW-0503">Monooxygenase</keyword>
<keyword evidence="15" id="KW-0812">Transmembrane</keyword>
<evidence type="ECO:0000256" key="6">
    <source>
        <dbReference type="ARBA" id="ARBA00022617"/>
    </source>
</evidence>
<dbReference type="PANTHER" id="PTHR24289">
    <property type="entry name" value="STEROID 17-ALPHA-HYDROXYLASE/17,20 LYASE"/>
    <property type="match status" value="1"/>
</dbReference>
<keyword evidence="10" id="KW-0560">Oxidoreductase</keyword>
<dbReference type="InterPro" id="IPR036396">
    <property type="entry name" value="Cyt_P450_sf"/>
</dbReference>
<evidence type="ECO:0000313" key="16">
    <source>
        <dbReference type="EnsemblMetazoa" id="XP_020909668.1"/>
    </source>
</evidence>
<keyword evidence="8" id="KW-0256">Endoplasmic reticulum</keyword>
<evidence type="ECO:0000256" key="4">
    <source>
        <dbReference type="ARBA" id="ARBA00010617"/>
    </source>
</evidence>
<dbReference type="EC" id="1.14.14.1" evidence="5"/>
<dbReference type="OrthoDB" id="1055148at2759"/>
<evidence type="ECO:0000256" key="3">
    <source>
        <dbReference type="ARBA" id="ARBA00004406"/>
    </source>
</evidence>
<dbReference type="SUPFAM" id="SSF48264">
    <property type="entry name" value="Cytochrome P450"/>
    <property type="match status" value="1"/>
</dbReference>
<comment type="cofactor">
    <cofactor evidence="1 14">
        <name>heme</name>
        <dbReference type="ChEBI" id="CHEBI:30413"/>
    </cofactor>
</comment>
<evidence type="ECO:0000256" key="11">
    <source>
        <dbReference type="ARBA" id="ARBA00023004"/>
    </source>
</evidence>
<keyword evidence="11 14" id="KW-0408">Iron</keyword>
<protein>
    <recommendedName>
        <fullName evidence="5">unspecific monooxygenase</fullName>
        <ecNumber evidence="5">1.14.14.1</ecNumber>
    </recommendedName>
</protein>
<evidence type="ECO:0000256" key="14">
    <source>
        <dbReference type="PIRSR" id="PIRSR602401-1"/>
    </source>
</evidence>
<evidence type="ECO:0000256" key="13">
    <source>
        <dbReference type="ARBA" id="ARBA00023136"/>
    </source>
</evidence>
<name>A0A913XTU9_EXADI</name>
<organism evidence="16 17">
    <name type="scientific">Exaiptasia diaphana</name>
    <name type="common">Tropical sea anemone</name>
    <name type="synonym">Aiptasia pulchella</name>
    <dbReference type="NCBI Taxonomy" id="2652724"/>
    <lineage>
        <taxon>Eukaryota</taxon>
        <taxon>Metazoa</taxon>
        <taxon>Cnidaria</taxon>
        <taxon>Anthozoa</taxon>
        <taxon>Hexacorallia</taxon>
        <taxon>Actiniaria</taxon>
        <taxon>Aiptasiidae</taxon>
        <taxon>Exaiptasia</taxon>
    </lineage>
</organism>